<dbReference type="Proteomes" id="UP000076738">
    <property type="component" value="Unassembled WGS sequence"/>
</dbReference>
<accession>A0A167P448</accession>
<dbReference type="EMBL" id="KV417276">
    <property type="protein sequence ID" value="KZO98401.1"/>
    <property type="molecule type" value="Genomic_DNA"/>
</dbReference>
<evidence type="ECO:0000313" key="2">
    <source>
        <dbReference type="Proteomes" id="UP000076738"/>
    </source>
</evidence>
<evidence type="ECO:0000313" key="1">
    <source>
        <dbReference type="EMBL" id="KZO98401.1"/>
    </source>
</evidence>
<dbReference type="InterPro" id="IPR032675">
    <property type="entry name" value="LRR_dom_sf"/>
</dbReference>
<evidence type="ECO:0008006" key="3">
    <source>
        <dbReference type="Google" id="ProtNLM"/>
    </source>
</evidence>
<dbReference type="SUPFAM" id="SSF52047">
    <property type="entry name" value="RNI-like"/>
    <property type="match status" value="1"/>
</dbReference>
<dbReference type="Gene3D" id="3.80.10.10">
    <property type="entry name" value="Ribonuclease Inhibitor"/>
    <property type="match status" value="1"/>
</dbReference>
<proteinExistence type="predicted"/>
<sequence>MAPVHPLLAAPEIVRLISENLNSSSLSAFARSRRALMEIASQQLYKTLDSQQLEKLAVRLLSYVPAPEPGANARVDRFRQMYAQHVLHISIGTFSSHTKQKEVSTWRHLQRLMMIWPTETLFPNLRSLKCTADEPEQVETILKLLVMPLEELFVTGSSLPIVLEQDWNVPVTFLLAALPERCPHLRKLGLNIQATSLDHVGSFERAFSLLTNLTLLECDYIAYHPSVFSRIADLPNLKRLRIGWSAEFLWPEFGSPLSDGEPHFTCMKSLSLEGSSTVLQEAFASIRCDLVELDVGITLTKSAEHHALTSLAADIHSYYPNLRTLQCRVMDASEQDEEGPHHPALLGSFLRCRHITCFGFCYSTTHSDQDQLLHFGNEDIGAIALAWPNLTELRIDCPLADPMALTIDCLGDLAKHCKALTSIELPMLCADDVAAPPCKGSYEQTISLTLKLSSYSNASTVALFLSALWPNIQFGHSCQYCVQIKTLHEMLGYCKIMERYEIGQIPKSAIAHLSPRYRVPFLITP</sequence>
<reference evidence="1 2" key="1">
    <citation type="journal article" date="2016" name="Mol. Biol. Evol.">
        <title>Comparative Genomics of Early-Diverging Mushroom-Forming Fungi Provides Insights into the Origins of Lignocellulose Decay Capabilities.</title>
        <authorList>
            <person name="Nagy L.G."/>
            <person name="Riley R."/>
            <person name="Tritt A."/>
            <person name="Adam C."/>
            <person name="Daum C."/>
            <person name="Floudas D."/>
            <person name="Sun H."/>
            <person name="Yadav J.S."/>
            <person name="Pangilinan J."/>
            <person name="Larsson K.H."/>
            <person name="Matsuura K."/>
            <person name="Barry K."/>
            <person name="Labutti K."/>
            <person name="Kuo R."/>
            <person name="Ohm R.A."/>
            <person name="Bhattacharya S.S."/>
            <person name="Shirouzu T."/>
            <person name="Yoshinaga Y."/>
            <person name="Martin F.M."/>
            <person name="Grigoriev I.V."/>
            <person name="Hibbett D.S."/>
        </authorList>
    </citation>
    <scope>NUCLEOTIDE SEQUENCE [LARGE SCALE GENOMIC DNA]</scope>
    <source>
        <strain evidence="1 2">TUFC12733</strain>
    </source>
</reference>
<dbReference type="OrthoDB" id="3543113at2759"/>
<dbReference type="AlphaFoldDB" id="A0A167P448"/>
<name>A0A167P448_CALVF</name>
<organism evidence="1 2">
    <name type="scientific">Calocera viscosa (strain TUFC12733)</name>
    <dbReference type="NCBI Taxonomy" id="1330018"/>
    <lineage>
        <taxon>Eukaryota</taxon>
        <taxon>Fungi</taxon>
        <taxon>Dikarya</taxon>
        <taxon>Basidiomycota</taxon>
        <taxon>Agaricomycotina</taxon>
        <taxon>Dacrymycetes</taxon>
        <taxon>Dacrymycetales</taxon>
        <taxon>Dacrymycetaceae</taxon>
        <taxon>Calocera</taxon>
    </lineage>
</organism>
<protein>
    <recommendedName>
        <fullName evidence="3">F-box domain-containing protein</fullName>
    </recommendedName>
</protein>
<gene>
    <name evidence="1" type="ORF">CALVIDRAFT_596920</name>
</gene>
<keyword evidence="2" id="KW-1185">Reference proteome</keyword>